<dbReference type="GO" id="GO:0005829">
    <property type="term" value="C:cytosol"/>
    <property type="evidence" value="ECO:0007669"/>
    <property type="project" value="TreeGrafter"/>
</dbReference>
<dbReference type="InterPro" id="IPR018490">
    <property type="entry name" value="cNMP-bd_dom_sf"/>
</dbReference>
<gene>
    <name evidence="7" type="ORF">A8990_104160</name>
</gene>
<evidence type="ECO:0000256" key="2">
    <source>
        <dbReference type="ARBA" id="ARBA00023125"/>
    </source>
</evidence>
<evidence type="ECO:0000313" key="8">
    <source>
        <dbReference type="Proteomes" id="UP000256304"/>
    </source>
</evidence>
<keyword evidence="2" id="KW-0238">DNA-binding</keyword>
<dbReference type="SMART" id="SM00419">
    <property type="entry name" value="HTH_CRP"/>
    <property type="match status" value="1"/>
</dbReference>
<sequence>MLDKRYYLSKMSIFDVLTPDDLDELDHISPMTHFDTVPKGTIIQKPETAQDGLYFIKEGKVRLYKITPEGKQFTVVILGKGNVFGEIDTFSFGTNGYYIETMDETLICSVPKLKFEEFLAGRPLLAMKMLSELSMVLKDKDEMLEKLALGDVRERILHLLFKLSERFGVEDEGNIRIDVPITHQDIANMIGATREAVSVILKTLEKNHIIQTGRKSISISPLKVAEILELTYS</sequence>
<evidence type="ECO:0000256" key="1">
    <source>
        <dbReference type="ARBA" id="ARBA00023015"/>
    </source>
</evidence>
<dbReference type="PROSITE" id="PS50042">
    <property type="entry name" value="CNMP_BINDING_3"/>
    <property type="match status" value="1"/>
</dbReference>
<keyword evidence="3" id="KW-0010">Activator</keyword>
<dbReference type="InterPro" id="IPR014710">
    <property type="entry name" value="RmlC-like_jellyroll"/>
</dbReference>
<dbReference type="CDD" id="cd00038">
    <property type="entry name" value="CAP_ED"/>
    <property type="match status" value="1"/>
</dbReference>
<dbReference type="Pfam" id="PF00027">
    <property type="entry name" value="cNMP_binding"/>
    <property type="match status" value="1"/>
</dbReference>
<reference evidence="7 8" key="1">
    <citation type="submission" date="2018-08" db="EMBL/GenBank/DDBJ databases">
        <title>Genomic Encyclopedia of Type Strains, Phase III (KMG-III): the genomes of soil and plant-associated and newly described type strains.</title>
        <authorList>
            <person name="Whitman W."/>
        </authorList>
    </citation>
    <scope>NUCLEOTIDE SEQUENCE [LARGE SCALE GENOMIC DNA]</scope>
    <source>
        <strain evidence="7 8">CGMCC 1.10966</strain>
    </source>
</reference>
<proteinExistence type="predicted"/>
<dbReference type="InterPro" id="IPR000595">
    <property type="entry name" value="cNMP-bd_dom"/>
</dbReference>
<dbReference type="EMBL" id="QTTN01000004">
    <property type="protein sequence ID" value="REE91652.1"/>
    <property type="molecule type" value="Genomic_DNA"/>
</dbReference>
<keyword evidence="8" id="KW-1185">Reference proteome</keyword>
<dbReference type="PANTHER" id="PTHR24567:SF28">
    <property type="entry name" value="LISTERIOLYSIN REGULATORY PROTEIN"/>
    <property type="match status" value="1"/>
</dbReference>
<dbReference type="InterPro" id="IPR036390">
    <property type="entry name" value="WH_DNA-bd_sf"/>
</dbReference>
<dbReference type="GO" id="GO:0003700">
    <property type="term" value="F:DNA-binding transcription factor activity"/>
    <property type="evidence" value="ECO:0007669"/>
    <property type="project" value="TreeGrafter"/>
</dbReference>
<dbReference type="CDD" id="cd00092">
    <property type="entry name" value="HTH_CRP"/>
    <property type="match status" value="1"/>
</dbReference>
<organism evidence="7 8">
    <name type="scientific">Paenibacillus taihuensis</name>
    <dbReference type="NCBI Taxonomy" id="1156355"/>
    <lineage>
        <taxon>Bacteria</taxon>
        <taxon>Bacillati</taxon>
        <taxon>Bacillota</taxon>
        <taxon>Bacilli</taxon>
        <taxon>Bacillales</taxon>
        <taxon>Paenibacillaceae</taxon>
        <taxon>Paenibacillus</taxon>
    </lineage>
</organism>
<dbReference type="OrthoDB" id="9812325at2"/>
<dbReference type="Proteomes" id="UP000256304">
    <property type="component" value="Unassembled WGS sequence"/>
</dbReference>
<dbReference type="PROSITE" id="PS51063">
    <property type="entry name" value="HTH_CRP_2"/>
    <property type="match status" value="1"/>
</dbReference>
<evidence type="ECO:0000256" key="4">
    <source>
        <dbReference type="ARBA" id="ARBA00023163"/>
    </source>
</evidence>
<feature type="domain" description="HTH crp-type" evidence="6">
    <location>
        <begin position="150"/>
        <end position="223"/>
    </location>
</feature>
<dbReference type="InterPro" id="IPR012318">
    <property type="entry name" value="HTH_CRP"/>
</dbReference>
<evidence type="ECO:0000259" key="5">
    <source>
        <dbReference type="PROSITE" id="PS50042"/>
    </source>
</evidence>
<dbReference type="SUPFAM" id="SSF46785">
    <property type="entry name" value="Winged helix' DNA-binding domain"/>
    <property type="match status" value="1"/>
</dbReference>
<dbReference type="PRINTS" id="PR00034">
    <property type="entry name" value="HTHCRP"/>
</dbReference>
<dbReference type="PANTHER" id="PTHR24567">
    <property type="entry name" value="CRP FAMILY TRANSCRIPTIONAL REGULATORY PROTEIN"/>
    <property type="match status" value="1"/>
</dbReference>
<feature type="domain" description="Cyclic nucleotide-binding" evidence="5">
    <location>
        <begin position="13"/>
        <end position="136"/>
    </location>
</feature>
<dbReference type="SUPFAM" id="SSF51206">
    <property type="entry name" value="cAMP-binding domain-like"/>
    <property type="match status" value="1"/>
</dbReference>
<dbReference type="Pfam" id="PF13545">
    <property type="entry name" value="HTH_Crp_2"/>
    <property type="match status" value="1"/>
</dbReference>
<protein>
    <submittedName>
        <fullName evidence="7">CRP/FNR family transcriptional regulator</fullName>
    </submittedName>
</protein>
<dbReference type="SMART" id="SM00100">
    <property type="entry name" value="cNMP"/>
    <property type="match status" value="1"/>
</dbReference>
<dbReference type="RefSeq" id="WP_116187984.1">
    <property type="nucleotide sequence ID" value="NZ_QTTN01000004.1"/>
</dbReference>
<evidence type="ECO:0000313" key="7">
    <source>
        <dbReference type="EMBL" id="REE91652.1"/>
    </source>
</evidence>
<dbReference type="AlphaFoldDB" id="A0A3D9SDH2"/>
<dbReference type="Gene3D" id="2.60.120.10">
    <property type="entry name" value="Jelly Rolls"/>
    <property type="match status" value="1"/>
</dbReference>
<keyword evidence="4" id="KW-0804">Transcription</keyword>
<keyword evidence="1" id="KW-0805">Transcription regulation</keyword>
<name>A0A3D9SDH2_9BACL</name>
<accession>A0A3D9SDH2</accession>
<comment type="caution">
    <text evidence="7">The sequence shown here is derived from an EMBL/GenBank/DDBJ whole genome shotgun (WGS) entry which is preliminary data.</text>
</comment>
<dbReference type="GO" id="GO:0003677">
    <property type="term" value="F:DNA binding"/>
    <property type="evidence" value="ECO:0007669"/>
    <property type="project" value="UniProtKB-KW"/>
</dbReference>
<evidence type="ECO:0000259" key="6">
    <source>
        <dbReference type="PROSITE" id="PS51063"/>
    </source>
</evidence>
<evidence type="ECO:0000256" key="3">
    <source>
        <dbReference type="ARBA" id="ARBA00023159"/>
    </source>
</evidence>
<dbReference type="Gene3D" id="1.10.10.10">
    <property type="entry name" value="Winged helix-like DNA-binding domain superfamily/Winged helix DNA-binding domain"/>
    <property type="match status" value="1"/>
</dbReference>
<dbReference type="InterPro" id="IPR050397">
    <property type="entry name" value="Env_Response_Regulators"/>
</dbReference>
<dbReference type="InterPro" id="IPR036388">
    <property type="entry name" value="WH-like_DNA-bd_sf"/>
</dbReference>